<dbReference type="PANTHER" id="PTHR13847:SF289">
    <property type="entry name" value="GLYCINE OXIDASE"/>
    <property type="match status" value="1"/>
</dbReference>
<dbReference type="EMBL" id="BAAAYV010000019">
    <property type="protein sequence ID" value="GAA3665890.1"/>
    <property type="molecule type" value="Genomic_DNA"/>
</dbReference>
<dbReference type="InterPro" id="IPR006076">
    <property type="entry name" value="FAD-dep_OxRdtase"/>
</dbReference>
<keyword evidence="1" id="KW-0560">Oxidoreductase</keyword>
<reference evidence="4" key="1">
    <citation type="journal article" date="2019" name="Int. J. Syst. Evol. Microbiol.">
        <title>The Global Catalogue of Microorganisms (GCM) 10K type strain sequencing project: providing services to taxonomists for standard genome sequencing and annotation.</title>
        <authorList>
            <consortium name="The Broad Institute Genomics Platform"/>
            <consortium name="The Broad Institute Genome Sequencing Center for Infectious Disease"/>
            <person name="Wu L."/>
            <person name="Ma J."/>
        </authorList>
    </citation>
    <scope>NUCLEOTIDE SEQUENCE [LARGE SCALE GENOMIC DNA]</scope>
    <source>
        <strain evidence="4">JCM 16546</strain>
    </source>
</reference>
<organism evidence="3 4">
    <name type="scientific">Microbacterium marinilacus</name>
    <dbReference type="NCBI Taxonomy" id="415209"/>
    <lineage>
        <taxon>Bacteria</taxon>
        <taxon>Bacillati</taxon>
        <taxon>Actinomycetota</taxon>
        <taxon>Actinomycetes</taxon>
        <taxon>Micrococcales</taxon>
        <taxon>Microbacteriaceae</taxon>
        <taxon>Microbacterium</taxon>
    </lineage>
</organism>
<dbReference type="SUPFAM" id="SSF51905">
    <property type="entry name" value="FAD/NAD(P)-binding domain"/>
    <property type="match status" value="1"/>
</dbReference>
<dbReference type="Pfam" id="PF01266">
    <property type="entry name" value="DAO"/>
    <property type="match status" value="1"/>
</dbReference>
<evidence type="ECO:0000256" key="1">
    <source>
        <dbReference type="ARBA" id="ARBA00023002"/>
    </source>
</evidence>
<name>A0ABP7BQA6_9MICO</name>
<gene>
    <name evidence="3" type="ORF">GCM10022202_30050</name>
</gene>
<proteinExistence type="predicted"/>
<evidence type="ECO:0000313" key="3">
    <source>
        <dbReference type="EMBL" id="GAA3665890.1"/>
    </source>
</evidence>
<dbReference type="Gene3D" id="3.30.9.10">
    <property type="entry name" value="D-Amino Acid Oxidase, subunit A, domain 2"/>
    <property type="match status" value="1"/>
</dbReference>
<dbReference type="Gene3D" id="3.50.50.60">
    <property type="entry name" value="FAD/NAD(P)-binding domain"/>
    <property type="match status" value="1"/>
</dbReference>
<feature type="domain" description="FAD dependent oxidoreductase" evidence="2">
    <location>
        <begin position="7"/>
        <end position="347"/>
    </location>
</feature>
<accession>A0ABP7BQA6</accession>
<keyword evidence="4" id="KW-1185">Reference proteome</keyword>
<dbReference type="PANTHER" id="PTHR13847">
    <property type="entry name" value="SARCOSINE DEHYDROGENASE-RELATED"/>
    <property type="match status" value="1"/>
</dbReference>
<protein>
    <submittedName>
        <fullName evidence="3">FAD-binding oxidoreductase</fullName>
    </submittedName>
</protein>
<comment type="caution">
    <text evidence="3">The sequence shown here is derived from an EMBL/GenBank/DDBJ whole genome shotgun (WGS) entry which is preliminary data.</text>
</comment>
<dbReference type="Proteomes" id="UP001410795">
    <property type="component" value="Unassembled WGS sequence"/>
</dbReference>
<evidence type="ECO:0000259" key="2">
    <source>
        <dbReference type="Pfam" id="PF01266"/>
    </source>
</evidence>
<sequence>MTGGHPRVIVVGTGIIGLSLAHSLVRRGARVTLIDAAGTTSGTTATSYAWINSHKKEPLGYHRLNVEGVAAWREVARTDPAAVTFAGHVEIAAAEAHRAGLRARVERLQQRGYGAAWITPAEARSRTVVDVPDDSLAAAFDGEGHAYPLRRIETLRRALDASGKAETATATVTSVTALEDGVEVGTDAGTFEADAAAICAGNGSSQLVATAGGRLPLVPAVQDGPAFGYLADAHVPGHGVTGLVTTDLLSLRPHGPDDLLLQALDLDHDAQPGVAAPAATVREFAQRLGAVLPSRAGRVDGVRVGHRVIPADGVTAAGPVVAGSPVFAVVTHSGVVLAPWLAEVMADEILGGDPHPLLDGFRPDRFLAGAPSAPLAAPRSPGDQ</sequence>
<dbReference type="InterPro" id="IPR036188">
    <property type="entry name" value="FAD/NAD-bd_sf"/>
</dbReference>
<evidence type="ECO:0000313" key="4">
    <source>
        <dbReference type="Proteomes" id="UP001410795"/>
    </source>
</evidence>
<dbReference type="RefSeq" id="WP_221859582.1">
    <property type="nucleotide sequence ID" value="NZ_BAAAYV010000019.1"/>
</dbReference>